<dbReference type="PANTHER" id="PTHR43498:SF1">
    <property type="entry name" value="COB--COM HETERODISULFIDE REDUCTASE IRON-SULFUR SUBUNIT A"/>
    <property type="match status" value="1"/>
</dbReference>
<keyword evidence="4" id="KW-0408">Iron</keyword>
<organism evidence="7 8">
    <name type="scientific">Humisphaera borealis</name>
    <dbReference type="NCBI Taxonomy" id="2807512"/>
    <lineage>
        <taxon>Bacteria</taxon>
        <taxon>Pseudomonadati</taxon>
        <taxon>Planctomycetota</taxon>
        <taxon>Phycisphaerae</taxon>
        <taxon>Tepidisphaerales</taxon>
        <taxon>Tepidisphaeraceae</taxon>
        <taxon>Humisphaera</taxon>
    </lineage>
</organism>
<dbReference type="InterPro" id="IPR039650">
    <property type="entry name" value="HdrA-like"/>
</dbReference>
<evidence type="ECO:0000256" key="2">
    <source>
        <dbReference type="ARBA" id="ARBA00022723"/>
    </source>
</evidence>
<evidence type="ECO:0000313" key="8">
    <source>
        <dbReference type="Proteomes" id="UP000593765"/>
    </source>
</evidence>
<dbReference type="SUPFAM" id="SSF51905">
    <property type="entry name" value="FAD/NAD(P)-binding domain"/>
    <property type="match status" value="1"/>
</dbReference>
<dbReference type="GO" id="GO:0051539">
    <property type="term" value="F:4 iron, 4 sulfur cluster binding"/>
    <property type="evidence" value="ECO:0007669"/>
    <property type="project" value="UniProtKB-KW"/>
</dbReference>
<evidence type="ECO:0000313" key="7">
    <source>
        <dbReference type="EMBL" id="QOV87825.1"/>
    </source>
</evidence>
<dbReference type="PANTHER" id="PTHR43498">
    <property type="entry name" value="FERREDOXIN:COB-COM HETERODISULFIDE REDUCTASE SUBUNIT A"/>
    <property type="match status" value="1"/>
</dbReference>
<dbReference type="AlphaFoldDB" id="A0A7M2WQK6"/>
<evidence type="ECO:0000256" key="3">
    <source>
        <dbReference type="ARBA" id="ARBA00023002"/>
    </source>
</evidence>
<dbReference type="RefSeq" id="WP_206290736.1">
    <property type="nucleotide sequence ID" value="NZ_CP063458.1"/>
</dbReference>
<dbReference type="Proteomes" id="UP000593765">
    <property type="component" value="Chromosome"/>
</dbReference>
<evidence type="ECO:0000256" key="6">
    <source>
        <dbReference type="SAM" id="SignalP"/>
    </source>
</evidence>
<keyword evidence="3" id="KW-0560">Oxidoreductase</keyword>
<protein>
    <submittedName>
        <fullName evidence="7">FAD-dependent oxidoreductase</fullName>
    </submittedName>
</protein>
<name>A0A7M2WQK6_9BACT</name>
<gene>
    <name evidence="7" type="ORF">IPV69_16220</name>
</gene>
<feature type="signal peptide" evidence="6">
    <location>
        <begin position="1"/>
        <end position="20"/>
    </location>
</feature>
<dbReference type="Gene3D" id="3.40.50.720">
    <property type="entry name" value="NAD(P)-binding Rossmann-like Domain"/>
    <property type="match status" value="1"/>
</dbReference>
<dbReference type="Pfam" id="PF12831">
    <property type="entry name" value="FAD_oxidored"/>
    <property type="match status" value="1"/>
</dbReference>
<dbReference type="GO" id="GO:0016491">
    <property type="term" value="F:oxidoreductase activity"/>
    <property type="evidence" value="ECO:0007669"/>
    <property type="project" value="UniProtKB-KW"/>
</dbReference>
<reference evidence="7 8" key="1">
    <citation type="submission" date="2020-10" db="EMBL/GenBank/DDBJ databases">
        <title>Wide distribution of Phycisphaera-like planctomycetes from WD2101 soil group in peatlands and genome analysis of the first cultivated representative.</title>
        <authorList>
            <person name="Dedysh S.N."/>
            <person name="Beletsky A.V."/>
            <person name="Ivanova A."/>
            <person name="Kulichevskaya I.S."/>
            <person name="Suzina N.E."/>
            <person name="Philippov D.A."/>
            <person name="Rakitin A.L."/>
            <person name="Mardanov A.V."/>
            <person name="Ravin N.V."/>
        </authorList>
    </citation>
    <scope>NUCLEOTIDE SEQUENCE [LARGE SCALE GENOMIC DNA]</scope>
    <source>
        <strain evidence="7 8">M1803</strain>
    </source>
</reference>
<accession>A0A7M2WQK6</accession>
<evidence type="ECO:0000256" key="4">
    <source>
        <dbReference type="ARBA" id="ARBA00023004"/>
    </source>
</evidence>
<dbReference type="InterPro" id="IPR036188">
    <property type="entry name" value="FAD/NAD-bd_sf"/>
</dbReference>
<proteinExistence type="predicted"/>
<evidence type="ECO:0000256" key="5">
    <source>
        <dbReference type="ARBA" id="ARBA00023014"/>
    </source>
</evidence>
<keyword evidence="1" id="KW-0004">4Fe-4S</keyword>
<evidence type="ECO:0000256" key="1">
    <source>
        <dbReference type="ARBA" id="ARBA00022485"/>
    </source>
</evidence>
<dbReference type="EMBL" id="CP063458">
    <property type="protein sequence ID" value="QOV87825.1"/>
    <property type="molecule type" value="Genomic_DNA"/>
</dbReference>
<keyword evidence="2" id="KW-0479">Metal-binding</keyword>
<dbReference type="KEGG" id="hbs:IPV69_16220"/>
<keyword evidence="8" id="KW-1185">Reference proteome</keyword>
<keyword evidence="6" id="KW-0732">Signal</keyword>
<keyword evidence="5" id="KW-0411">Iron-sulfur</keyword>
<sequence length="621" mass="68175">MSRALILLGFLSALTSVASAQAPIPERRVGVVVYGATPGGIAAAVAAAREGAAVTLLEESSHIGGLSAGGLSHTDFRTYESLGGLWREFMDRVDAHYKTTYGDGSPQQKASMLGGYYEPRVAGMIFRQMLDEAKVEVLTRHRPTGVYIPFTADGRRSLAAVTFTNLADGKPTTLYAGVFIDGTYEGDLMALAGVKYRLGCEAKTEYDESLAFEEANPWVMAINFRVCLSKNAENRLPIPQPAGYDRVHFTKVLDAVKAGQIKNLDDIIRVRPVPNDKADFNDKMGSPVSLKLVNESADWPEGSPEVRAKIYDKARYQALGILWFLQNDAEVPEFLKKEVAEWGLPKDEYVDSGHWSPALYIREGRRMVGVRVFTEQFTQPDAAGVRAPAQATAIAIGDYSLNSHGVHRLPDGKLLGVISKQIRPWQVPFECLLPKDLDALLAPVALSASHVGYSAIRMEPTWTALGQAAGIAAGQAIKEKKNPRDLDVGKLQRRLHDVGAITFYTSDVPPKHPAFKAVQWFGNRGLFQDLIPASHATDWKLENLSKNNQWTKAFPHHAMEPDKPITAELAKLWIDRVTALGLKLTTDIPAADGEKPVSRGDFLRAMYRAVDAEYAPKPRNK</sequence>
<dbReference type="GO" id="GO:0046872">
    <property type="term" value="F:metal ion binding"/>
    <property type="evidence" value="ECO:0007669"/>
    <property type="project" value="UniProtKB-KW"/>
</dbReference>
<feature type="chain" id="PRO_5034113053" evidence="6">
    <location>
        <begin position="21"/>
        <end position="621"/>
    </location>
</feature>